<protein>
    <submittedName>
        <fullName evidence="1">Uncharacterized protein</fullName>
    </submittedName>
</protein>
<comment type="caution">
    <text evidence="1">The sequence shown here is derived from an EMBL/GenBank/DDBJ whole genome shotgun (WGS) entry which is preliminary data.</text>
</comment>
<dbReference type="Proteomes" id="UP001242811">
    <property type="component" value="Unassembled WGS sequence"/>
</dbReference>
<reference evidence="1 2" key="1">
    <citation type="submission" date="2023-07" db="EMBL/GenBank/DDBJ databases">
        <title>Genomic Encyclopedia of Type Strains, Phase IV (KMG-IV): sequencing the most valuable type-strain genomes for metagenomic binning, comparative biology and taxonomic classification.</title>
        <authorList>
            <person name="Goeker M."/>
        </authorList>
    </citation>
    <scope>NUCLEOTIDE SEQUENCE [LARGE SCALE GENOMIC DNA]</scope>
    <source>
        <strain evidence="1 2">DSM 14914</strain>
    </source>
</reference>
<proteinExistence type="predicted"/>
<organism evidence="1 2">
    <name type="scientific">Paenibacillus brasilensis</name>
    <dbReference type="NCBI Taxonomy" id="128574"/>
    <lineage>
        <taxon>Bacteria</taxon>
        <taxon>Bacillati</taxon>
        <taxon>Bacillota</taxon>
        <taxon>Bacilli</taxon>
        <taxon>Bacillales</taxon>
        <taxon>Paenibacillaceae</taxon>
        <taxon>Paenibacillus</taxon>
    </lineage>
</organism>
<gene>
    <name evidence="1" type="ORF">QOZ95_003597</name>
</gene>
<dbReference type="EMBL" id="JAUSWA010000022">
    <property type="protein sequence ID" value="MDQ0495418.1"/>
    <property type="molecule type" value="Genomic_DNA"/>
</dbReference>
<name>A0ABU0L161_9BACL</name>
<sequence length="37" mass="4406">MLQFDVQFDVQFNGPVYVHPDRCLVCRPPLSVIRFRL</sequence>
<accession>A0ABU0L161</accession>
<keyword evidence="2" id="KW-1185">Reference proteome</keyword>
<evidence type="ECO:0000313" key="2">
    <source>
        <dbReference type="Proteomes" id="UP001242811"/>
    </source>
</evidence>
<evidence type="ECO:0000313" key="1">
    <source>
        <dbReference type="EMBL" id="MDQ0495418.1"/>
    </source>
</evidence>